<evidence type="ECO:0000313" key="1">
    <source>
        <dbReference type="EMBL" id="VDM69278.1"/>
    </source>
</evidence>
<accession>A0A3P7KN53</accession>
<dbReference type="OrthoDB" id="1716531at2759"/>
<evidence type="ECO:0000313" key="2">
    <source>
        <dbReference type="Proteomes" id="UP000270094"/>
    </source>
</evidence>
<dbReference type="AlphaFoldDB" id="A0A3P7KN53"/>
<sequence length="139" mass="16444">MTWRSMILLLGHCYVRDRFSLYVRKRYVQRDSASYLYWQFTRNSRLNFFSDELLWSVVLHGAVPALGSTAFLTFAREQCDSIACGHFYFFLEDVFPYQQHGTRLLVTPGWLKWIFDERQADPVPEEERPGGFGWGVEDE</sequence>
<organism evidence="1 2">
    <name type="scientific">Strongylus vulgaris</name>
    <name type="common">Blood worm</name>
    <dbReference type="NCBI Taxonomy" id="40348"/>
    <lineage>
        <taxon>Eukaryota</taxon>
        <taxon>Metazoa</taxon>
        <taxon>Ecdysozoa</taxon>
        <taxon>Nematoda</taxon>
        <taxon>Chromadorea</taxon>
        <taxon>Rhabditida</taxon>
        <taxon>Rhabditina</taxon>
        <taxon>Rhabditomorpha</taxon>
        <taxon>Strongyloidea</taxon>
        <taxon>Strongylidae</taxon>
        <taxon>Strongylus</taxon>
    </lineage>
</organism>
<dbReference type="EMBL" id="UYYB01011681">
    <property type="protein sequence ID" value="VDM69278.1"/>
    <property type="molecule type" value="Genomic_DNA"/>
</dbReference>
<proteinExistence type="predicted"/>
<gene>
    <name evidence="1" type="ORF">SVUK_LOCUS4276</name>
</gene>
<keyword evidence="2" id="KW-1185">Reference proteome</keyword>
<protein>
    <submittedName>
        <fullName evidence="1">Uncharacterized protein</fullName>
    </submittedName>
</protein>
<reference evidence="1 2" key="1">
    <citation type="submission" date="2018-11" db="EMBL/GenBank/DDBJ databases">
        <authorList>
            <consortium name="Pathogen Informatics"/>
        </authorList>
    </citation>
    <scope>NUCLEOTIDE SEQUENCE [LARGE SCALE GENOMIC DNA]</scope>
</reference>
<name>A0A3P7KN53_STRVU</name>
<dbReference type="Proteomes" id="UP000270094">
    <property type="component" value="Unassembled WGS sequence"/>
</dbReference>